<reference evidence="2 3" key="1">
    <citation type="submission" date="2018-07" db="EMBL/GenBank/DDBJ databases">
        <title>Genomic Encyclopedia of Type Strains, Phase IV (KMG-IV): sequencing the most valuable type-strain genomes for metagenomic binning, comparative biology and taxonomic classification.</title>
        <authorList>
            <person name="Goeker M."/>
        </authorList>
    </citation>
    <scope>NUCLEOTIDE SEQUENCE [LARGE SCALE GENOMIC DNA]</scope>
    <source>
        <strain evidence="2 3">DSM 26407</strain>
    </source>
</reference>
<sequence>MADDWKPDRFWEDRPLGELSEAEWESLCDGCGRCCLMKLEDEDSGEIYYTNIACELLDTDTCRCRDYAHRQARIPGCLKITPESLPKLAGWLPATCAYRRLAEGKRLLSWHPLVSGSPGSVHRARISVRGRVISETEADDPEHHLVSWVW</sequence>
<keyword evidence="3" id="KW-1185">Reference proteome</keyword>
<dbReference type="PIRSF" id="PIRSF006173">
    <property type="entry name" value="UCP006173"/>
    <property type="match status" value="1"/>
</dbReference>
<name>A0A369CD77_9GAMM</name>
<dbReference type="RefSeq" id="WP_114279569.1">
    <property type="nucleotide sequence ID" value="NZ_QPJY01000004.1"/>
</dbReference>
<dbReference type="AlphaFoldDB" id="A0A369CD77"/>
<gene>
    <name evidence="2" type="ORF">DFQ59_1043</name>
</gene>
<dbReference type="OrthoDB" id="9786855at2"/>
<dbReference type="NCBIfam" id="NF003501">
    <property type="entry name" value="PRK05170.1-5"/>
    <property type="match status" value="1"/>
</dbReference>
<proteinExistence type="inferred from homology"/>
<dbReference type="PANTHER" id="PTHR37421:SF1">
    <property type="entry name" value="UPF0260 PROTEIN YCGN"/>
    <property type="match status" value="1"/>
</dbReference>
<dbReference type="InterPro" id="IPR005358">
    <property type="entry name" value="Puta_zinc/iron-chelating_dom"/>
</dbReference>
<organism evidence="2 3">
    <name type="scientific">Thioalbus denitrificans</name>
    <dbReference type="NCBI Taxonomy" id="547122"/>
    <lineage>
        <taxon>Bacteria</taxon>
        <taxon>Pseudomonadati</taxon>
        <taxon>Pseudomonadota</taxon>
        <taxon>Gammaproteobacteria</taxon>
        <taxon>Chromatiales</taxon>
        <taxon>Ectothiorhodospiraceae</taxon>
        <taxon>Thioalbus</taxon>
    </lineage>
</organism>
<accession>A0A369CD77</accession>
<dbReference type="NCBIfam" id="NF003507">
    <property type="entry name" value="PRK05170.2-5"/>
    <property type="match status" value="1"/>
</dbReference>
<dbReference type="PANTHER" id="PTHR37421">
    <property type="entry name" value="UPF0260 PROTEIN YCGN"/>
    <property type="match status" value="1"/>
</dbReference>
<dbReference type="Proteomes" id="UP000252707">
    <property type="component" value="Unassembled WGS sequence"/>
</dbReference>
<evidence type="ECO:0000256" key="1">
    <source>
        <dbReference type="HAMAP-Rule" id="MF_00676"/>
    </source>
</evidence>
<comment type="caution">
    <text evidence="2">The sequence shown here is derived from an EMBL/GenBank/DDBJ whole genome shotgun (WGS) entry which is preliminary data.</text>
</comment>
<dbReference type="Pfam" id="PF03692">
    <property type="entry name" value="CxxCxxCC"/>
    <property type="match status" value="1"/>
</dbReference>
<comment type="similarity">
    <text evidence="1">Belongs to the UPF0260 family.</text>
</comment>
<protein>
    <recommendedName>
        <fullName evidence="1">UPF0260 protein DFQ59_1043</fullName>
    </recommendedName>
</protein>
<evidence type="ECO:0000313" key="2">
    <source>
        <dbReference type="EMBL" id="RCX30567.1"/>
    </source>
</evidence>
<dbReference type="InterPro" id="IPR008228">
    <property type="entry name" value="UCP006173"/>
</dbReference>
<dbReference type="HAMAP" id="MF_00676">
    <property type="entry name" value="UPF0260"/>
    <property type="match status" value="1"/>
</dbReference>
<evidence type="ECO:0000313" key="3">
    <source>
        <dbReference type="Proteomes" id="UP000252707"/>
    </source>
</evidence>
<dbReference type="EMBL" id="QPJY01000004">
    <property type="protein sequence ID" value="RCX30567.1"/>
    <property type="molecule type" value="Genomic_DNA"/>
</dbReference>